<accession>A0A180G0S6</accession>
<protein>
    <submittedName>
        <fullName evidence="1 2">Uncharacterized protein</fullName>
    </submittedName>
</protein>
<sequence length="174" mass="19368">MSGIQTAIPNAVSGYGEYATVSSLSSPAPVSPILPVDESELESPPEPILERYIYGNLSGGNRSGTVDSPIQIDTPLPDAKDKPVAFDSNLVMANIVKTQSVRTLRRRIKQRFHAYFDILEQEPMSPSAPSGERRRIARRWLYREIMGEIEGVLAGSEEAQIEYTDRDNEDEEQE</sequence>
<reference evidence="2 3" key="3">
    <citation type="journal article" date="2017" name="G3 (Bethesda)">
        <title>Comparative analysis highlights variable genome content of wheat rusts and divergence of the mating loci.</title>
        <authorList>
            <person name="Cuomo C.A."/>
            <person name="Bakkeren G."/>
            <person name="Khalil H.B."/>
            <person name="Panwar V."/>
            <person name="Joly D."/>
            <person name="Linning R."/>
            <person name="Sakthikumar S."/>
            <person name="Song X."/>
            <person name="Adiconis X."/>
            <person name="Fan L."/>
            <person name="Goldberg J.M."/>
            <person name="Levin J.Z."/>
            <person name="Young S."/>
            <person name="Zeng Q."/>
            <person name="Anikster Y."/>
            <person name="Bruce M."/>
            <person name="Wang M."/>
            <person name="Yin C."/>
            <person name="McCallum B."/>
            <person name="Szabo L.J."/>
            <person name="Hulbert S."/>
            <person name="Chen X."/>
            <person name="Fellers J.P."/>
        </authorList>
    </citation>
    <scope>NUCLEOTIDE SEQUENCE</scope>
    <source>
        <strain evidence="2">isolate 1-1 / race 1 (BBBD)</strain>
        <strain evidence="3">Isolate 1-1 / race 1 (BBBD)</strain>
    </source>
</reference>
<name>A0A180G0S6_PUCT1</name>
<gene>
    <name evidence="1" type="ORF">PTTG_30121</name>
</gene>
<dbReference type="Proteomes" id="UP000005240">
    <property type="component" value="Unassembled WGS sequence"/>
</dbReference>
<evidence type="ECO:0000313" key="2">
    <source>
        <dbReference type="EnsemblFungi" id="PTTG_30121-t43_1-p1"/>
    </source>
</evidence>
<keyword evidence="3" id="KW-1185">Reference proteome</keyword>
<evidence type="ECO:0000313" key="1">
    <source>
        <dbReference type="EMBL" id="OAV86039.1"/>
    </source>
</evidence>
<reference evidence="1" key="2">
    <citation type="submission" date="2016-05" db="EMBL/GenBank/DDBJ databases">
        <title>Comparative analysis highlights variable genome content of wheat rusts and divergence of the mating loci.</title>
        <authorList>
            <person name="Cuomo C.A."/>
            <person name="Bakkeren G."/>
            <person name="Szabo L."/>
            <person name="Khalil H."/>
            <person name="Joly D."/>
            <person name="Goldberg J."/>
            <person name="Young S."/>
            <person name="Zeng Q."/>
            <person name="Fellers J."/>
        </authorList>
    </citation>
    <scope>NUCLEOTIDE SEQUENCE [LARGE SCALE GENOMIC DNA]</scope>
    <source>
        <strain evidence="1">1-1 BBBD Race 1</strain>
    </source>
</reference>
<reference evidence="2" key="4">
    <citation type="submission" date="2025-05" db="UniProtKB">
        <authorList>
            <consortium name="EnsemblFungi"/>
        </authorList>
    </citation>
    <scope>IDENTIFICATION</scope>
    <source>
        <strain evidence="2">isolate 1-1 / race 1 (BBBD)</strain>
    </source>
</reference>
<dbReference type="AlphaFoldDB" id="A0A180G0S6"/>
<reference evidence="1" key="1">
    <citation type="submission" date="2009-11" db="EMBL/GenBank/DDBJ databases">
        <authorList>
            <consortium name="The Broad Institute Genome Sequencing Platform"/>
            <person name="Ward D."/>
            <person name="Feldgarden M."/>
            <person name="Earl A."/>
            <person name="Young S.K."/>
            <person name="Zeng Q."/>
            <person name="Koehrsen M."/>
            <person name="Alvarado L."/>
            <person name="Berlin A."/>
            <person name="Bochicchio J."/>
            <person name="Borenstein D."/>
            <person name="Chapman S.B."/>
            <person name="Chen Z."/>
            <person name="Engels R."/>
            <person name="Freedman E."/>
            <person name="Gellesch M."/>
            <person name="Goldberg J."/>
            <person name="Griggs A."/>
            <person name="Gujja S."/>
            <person name="Heilman E."/>
            <person name="Heiman D."/>
            <person name="Hepburn T."/>
            <person name="Howarth C."/>
            <person name="Jen D."/>
            <person name="Larson L."/>
            <person name="Lewis B."/>
            <person name="Mehta T."/>
            <person name="Park D."/>
            <person name="Pearson M."/>
            <person name="Roberts A."/>
            <person name="Saif S."/>
            <person name="Shea T."/>
            <person name="Shenoy N."/>
            <person name="Sisk P."/>
            <person name="Stolte C."/>
            <person name="Sykes S."/>
            <person name="Thomson T."/>
            <person name="Walk T."/>
            <person name="White J."/>
            <person name="Yandava C."/>
            <person name="Izard J."/>
            <person name="Baranova O.V."/>
            <person name="Blanton J.M."/>
            <person name="Tanner A.C."/>
            <person name="Dewhirst F.E."/>
            <person name="Haas B."/>
            <person name="Nusbaum C."/>
            <person name="Birren B."/>
        </authorList>
    </citation>
    <scope>NUCLEOTIDE SEQUENCE [LARGE SCALE GENOMIC DNA]</scope>
    <source>
        <strain evidence="1">1-1 BBBD Race 1</strain>
    </source>
</reference>
<dbReference type="VEuPathDB" id="FungiDB:PTTG_30121"/>
<dbReference type="OrthoDB" id="10353217at2759"/>
<dbReference type="EMBL" id="ADAS02001864">
    <property type="protein sequence ID" value="OAV86039.1"/>
    <property type="molecule type" value="Genomic_DNA"/>
</dbReference>
<dbReference type="EnsemblFungi" id="PTTG_30121-t43_1">
    <property type="protein sequence ID" value="PTTG_30121-t43_1-p1"/>
    <property type="gene ID" value="PTTG_30121"/>
</dbReference>
<organism evidence="1">
    <name type="scientific">Puccinia triticina (isolate 1-1 / race 1 (BBBD))</name>
    <name type="common">Brown leaf rust fungus</name>
    <dbReference type="NCBI Taxonomy" id="630390"/>
    <lineage>
        <taxon>Eukaryota</taxon>
        <taxon>Fungi</taxon>
        <taxon>Dikarya</taxon>
        <taxon>Basidiomycota</taxon>
        <taxon>Pucciniomycotina</taxon>
        <taxon>Pucciniomycetes</taxon>
        <taxon>Pucciniales</taxon>
        <taxon>Pucciniaceae</taxon>
        <taxon>Puccinia</taxon>
    </lineage>
</organism>
<evidence type="ECO:0000313" key="3">
    <source>
        <dbReference type="Proteomes" id="UP000005240"/>
    </source>
</evidence>
<proteinExistence type="predicted"/>